<gene>
    <name evidence="4" type="ORF">GCM10017783_11810</name>
</gene>
<feature type="domain" description="Dienelactone hydrolase" evidence="2">
    <location>
        <begin position="331"/>
        <end position="389"/>
    </location>
</feature>
<dbReference type="GO" id="GO:0016787">
    <property type="term" value="F:hydrolase activity"/>
    <property type="evidence" value="ECO:0007669"/>
    <property type="project" value="UniProtKB-KW"/>
</dbReference>
<evidence type="ECO:0000259" key="3">
    <source>
        <dbReference type="Pfam" id="PF12146"/>
    </source>
</evidence>
<name>A0ABQ3K5N4_9DEIO</name>
<feature type="signal peptide" evidence="1">
    <location>
        <begin position="1"/>
        <end position="21"/>
    </location>
</feature>
<keyword evidence="1" id="KW-0732">Signal</keyword>
<dbReference type="PANTHER" id="PTHR43265:SF1">
    <property type="entry name" value="ESTERASE ESTD"/>
    <property type="match status" value="1"/>
</dbReference>
<dbReference type="InterPro" id="IPR029058">
    <property type="entry name" value="AB_hydrolase_fold"/>
</dbReference>
<dbReference type="SUPFAM" id="SSF53474">
    <property type="entry name" value="alpha/beta-Hydrolases"/>
    <property type="match status" value="1"/>
</dbReference>
<dbReference type="EMBL" id="BNAL01000011">
    <property type="protein sequence ID" value="GHG01220.1"/>
    <property type="molecule type" value="Genomic_DNA"/>
</dbReference>
<proteinExistence type="predicted"/>
<accession>A0ABQ3K5N4</accession>
<keyword evidence="4" id="KW-0378">Hydrolase</keyword>
<evidence type="ECO:0000313" key="5">
    <source>
        <dbReference type="Proteomes" id="UP000632154"/>
    </source>
</evidence>
<dbReference type="InterPro" id="IPR022742">
    <property type="entry name" value="Hydrolase_4"/>
</dbReference>
<reference evidence="5" key="1">
    <citation type="journal article" date="2019" name="Int. J. Syst. Evol. Microbiol.">
        <title>The Global Catalogue of Microorganisms (GCM) 10K type strain sequencing project: providing services to taxonomists for standard genome sequencing and annotation.</title>
        <authorList>
            <consortium name="The Broad Institute Genomics Platform"/>
            <consortium name="The Broad Institute Genome Sequencing Center for Infectious Disease"/>
            <person name="Wu L."/>
            <person name="Ma J."/>
        </authorList>
    </citation>
    <scope>NUCLEOTIDE SEQUENCE [LARGE SCALE GENOMIC DNA]</scope>
    <source>
        <strain evidence="5">CGMCC 1.18439</strain>
    </source>
</reference>
<dbReference type="InterPro" id="IPR053145">
    <property type="entry name" value="AB_hydrolase_Est10"/>
</dbReference>
<evidence type="ECO:0000313" key="4">
    <source>
        <dbReference type="EMBL" id="GHG01220.1"/>
    </source>
</evidence>
<sequence length="421" mass="44008">MPRNTLTLALTLALSPSVALAGGGTPAYSTPAGAASASIPALPLHRSAPADVVPTPPTQAAAPQTEDTTLTLGDFQSPAQWTYPAQGAAQASRLPAVLLIHGSSPADMDFTYTGPQGQVVSSIFGDISQALGRGGIASLRYNKRYVSGPGKVDYARFYGEADLDTFLADAQTALDTMRRNPRIDPEQIYVYGWSEGSTVAAELVRRNPEVAGLIVQGPVVLDWGELFEAQLTDVQLPYLRQVAPGGLSAENLAAVMGAPGAGLVARNAVGFALDPSSFAGGAPKLNPAFDRDGNGVIELDSEYLAGARQSLETQLNSPAGFLNMYSPARALPSVTAQAPQLKVPVLVLQGTNDANTPAAYLPRLTEALDTAGVDHTVRLYPGLGHSLGPARSMVADDFAPVAEEPLRDLVQWVRGQASLEK</sequence>
<dbReference type="RefSeq" id="WP_189642747.1">
    <property type="nucleotide sequence ID" value="NZ_BNAL01000011.1"/>
</dbReference>
<keyword evidence="5" id="KW-1185">Reference proteome</keyword>
<dbReference type="PANTHER" id="PTHR43265">
    <property type="entry name" value="ESTERASE ESTD"/>
    <property type="match status" value="1"/>
</dbReference>
<dbReference type="Pfam" id="PF12146">
    <property type="entry name" value="Hydrolase_4"/>
    <property type="match status" value="1"/>
</dbReference>
<organism evidence="4 5">
    <name type="scientific">Deinococcus piscis</name>
    <dbReference type="NCBI Taxonomy" id="394230"/>
    <lineage>
        <taxon>Bacteria</taxon>
        <taxon>Thermotogati</taxon>
        <taxon>Deinococcota</taxon>
        <taxon>Deinococci</taxon>
        <taxon>Deinococcales</taxon>
        <taxon>Deinococcaceae</taxon>
        <taxon>Deinococcus</taxon>
    </lineage>
</organism>
<protein>
    <submittedName>
        <fullName evidence="4">Alpha/beta hydrolase</fullName>
    </submittedName>
</protein>
<dbReference type="Pfam" id="PF01738">
    <property type="entry name" value="DLH"/>
    <property type="match status" value="1"/>
</dbReference>
<evidence type="ECO:0000259" key="2">
    <source>
        <dbReference type="Pfam" id="PF01738"/>
    </source>
</evidence>
<dbReference type="InterPro" id="IPR002925">
    <property type="entry name" value="Dienelactn_hydro"/>
</dbReference>
<dbReference type="Proteomes" id="UP000632154">
    <property type="component" value="Unassembled WGS sequence"/>
</dbReference>
<feature type="domain" description="Serine aminopeptidase S33" evidence="3">
    <location>
        <begin position="123"/>
        <end position="225"/>
    </location>
</feature>
<dbReference type="Gene3D" id="3.40.50.1820">
    <property type="entry name" value="alpha/beta hydrolase"/>
    <property type="match status" value="2"/>
</dbReference>
<evidence type="ECO:0000256" key="1">
    <source>
        <dbReference type="SAM" id="SignalP"/>
    </source>
</evidence>
<feature type="chain" id="PRO_5045866331" evidence="1">
    <location>
        <begin position="22"/>
        <end position="421"/>
    </location>
</feature>
<comment type="caution">
    <text evidence="4">The sequence shown here is derived from an EMBL/GenBank/DDBJ whole genome shotgun (WGS) entry which is preliminary data.</text>
</comment>